<evidence type="ECO:0000313" key="1">
    <source>
        <dbReference type="EMBL" id="CAD8877901.1"/>
    </source>
</evidence>
<protein>
    <submittedName>
        <fullName evidence="1">Uncharacterized protein</fullName>
    </submittedName>
</protein>
<reference evidence="1" key="1">
    <citation type="submission" date="2021-01" db="EMBL/GenBank/DDBJ databases">
        <authorList>
            <person name="Corre E."/>
            <person name="Pelletier E."/>
            <person name="Niang G."/>
            <person name="Scheremetjew M."/>
            <person name="Finn R."/>
            <person name="Kale V."/>
            <person name="Holt S."/>
            <person name="Cochrane G."/>
            <person name="Meng A."/>
            <person name="Brown T."/>
            <person name="Cohen L."/>
        </authorList>
    </citation>
    <scope>NUCLEOTIDE SEQUENCE</scope>
    <source>
        <strain evidence="1">308</strain>
    </source>
</reference>
<name>A0A7S1FMK9_9STRA</name>
<organism evidence="1">
    <name type="scientific">Corethron hystrix</name>
    <dbReference type="NCBI Taxonomy" id="216773"/>
    <lineage>
        <taxon>Eukaryota</taxon>
        <taxon>Sar</taxon>
        <taxon>Stramenopiles</taxon>
        <taxon>Ochrophyta</taxon>
        <taxon>Bacillariophyta</taxon>
        <taxon>Coscinodiscophyceae</taxon>
        <taxon>Corethrophycidae</taxon>
        <taxon>Corethrales</taxon>
        <taxon>Corethraceae</taxon>
        <taxon>Corethron</taxon>
    </lineage>
</organism>
<dbReference type="PANTHER" id="PTHR38899">
    <property type="entry name" value="DOMAIN OOKINETE PROTEIN, PUTATIVE-RELATED"/>
    <property type="match status" value="1"/>
</dbReference>
<accession>A0A7S1FMK9</accession>
<sequence length="348" mass="38797">MTETKLQRYTSQSISEADINGKICKLDISTVNDQETDKPVKRVIVFDWDDTIFPTSFVIKSKIADTEDLPPHLQSQSVLKELCEYAEKALIEAAKHGEVIIITSAGEGWVEYSAAKFLPKLIPVLDGIKVVSARSRYDNFYSLPLCWKARTFADEVNEIFNNNSKGSSFDDDSTSSTSSCSTLSTVLSERHQREIISFGDSMDERTAVKVVASQLNTSSKSIKFIQQPSPIQIIGQLSIITSQLAHICDDEEDIDVEISEPHAVEVAESILNKVRKSNKNENVESGYKSNVTGSPLKSKSTFLCCFRTRTRNVASRSIASLNYSVSKFLFHRVKDQTSIQQDVCLVEV</sequence>
<proteinExistence type="predicted"/>
<gene>
    <name evidence="1" type="ORF">CHYS00102_LOCUS5085</name>
</gene>
<dbReference type="PANTHER" id="PTHR38899:SF2">
    <property type="entry name" value="FCP1 HOMOLOGY DOMAIN-CONTAINING PROTEIN"/>
    <property type="match status" value="1"/>
</dbReference>
<dbReference type="AlphaFoldDB" id="A0A7S1FMK9"/>
<dbReference type="EMBL" id="HBFR01007039">
    <property type="protein sequence ID" value="CAD8877901.1"/>
    <property type="molecule type" value="Transcribed_RNA"/>
</dbReference>